<dbReference type="InterPro" id="IPR003772">
    <property type="entry name" value="YceD"/>
</dbReference>
<dbReference type="EMBL" id="QZKI01000110">
    <property type="protein sequence ID" value="RJP66980.1"/>
    <property type="molecule type" value="Genomic_DNA"/>
</dbReference>
<name>A0A419ET54_9BACT</name>
<protein>
    <submittedName>
        <fullName evidence="1">DUF177 domain-containing protein</fullName>
    </submittedName>
</protein>
<sequence>MHEKHSSSYFPSCGQPLCRSCARESLRFLLDTRDERRVAEMKIAVDKIPEEGHPVEGKIEASEIALDMPGYGMSEPMAIAGRVTKVDRDVYLTATLRGALDSECSRCLTAFKMPLGLNLSVVYVPDKGRMEEKEGALESDFNVSFYEDDVIDILQDVKETIIINLPIKPVCRPDCKGLCPHCGADLNVADCGCEKAARGSPFEELKKLKSKLEEKQRKQS</sequence>
<gene>
    <name evidence="1" type="ORF">C4532_15290</name>
</gene>
<organism evidence="1 2">
    <name type="scientific">Candidatus Abyssobacteria bacterium SURF_17</name>
    <dbReference type="NCBI Taxonomy" id="2093361"/>
    <lineage>
        <taxon>Bacteria</taxon>
        <taxon>Pseudomonadati</taxon>
        <taxon>Candidatus Hydrogenedentota</taxon>
        <taxon>Candidatus Abyssobacteria</taxon>
    </lineage>
</organism>
<proteinExistence type="predicted"/>
<accession>A0A419ET54</accession>
<dbReference type="PANTHER" id="PTHR34374">
    <property type="entry name" value="LARGE RIBOSOMAL RNA SUBUNIT ACCUMULATION PROTEIN YCED HOMOLOG 1, CHLOROPLASTIC"/>
    <property type="match status" value="1"/>
</dbReference>
<dbReference type="Pfam" id="PF02620">
    <property type="entry name" value="YceD"/>
    <property type="match status" value="1"/>
</dbReference>
<evidence type="ECO:0000313" key="1">
    <source>
        <dbReference type="EMBL" id="RJP66980.1"/>
    </source>
</evidence>
<dbReference type="Proteomes" id="UP000285961">
    <property type="component" value="Unassembled WGS sequence"/>
</dbReference>
<reference evidence="1 2" key="1">
    <citation type="journal article" date="2017" name="ISME J.">
        <title>Energy and carbon metabolisms in a deep terrestrial subsurface fluid microbial community.</title>
        <authorList>
            <person name="Momper L."/>
            <person name="Jungbluth S.P."/>
            <person name="Lee M.D."/>
            <person name="Amend J.P."/>
        </authorList>
    </citation>
    <scope>NUCLEOTIDE SEQUENCE [LARGE SCALE GENOMIC DNA]</scope>
    <source>
        <strain evidence="1">SURF_17</strain>
    </source>
</reference>
<comment type="caution">
    <text evidence="1">The sequence shown here is derived from an EMBL/GenBank/DDBJ whole genome shotgun (WGS) entry which is preliminary data.</text>
</comment>
<dbReference type="AlphaFoldDB" id="A0A419ET54"/>
<evidence type="ECO:0000313" key="2">
    <source>
        <dbReference type="Proteomes" id="UP000285961"/>
    </source>
</evidence>
<dbReference type="PANTHER" id="PTHR34374:SF1">
    <property type="entry name" value="LARGE RIBOSOMAL RNA SUBUNIT ACCUMULATION PROTEIN YCED HOMOLOG 1, CHLOROPLASTIC"/>
    <property type="match status" value="1"/>
</dbReference>